<evidence type="ECO:0000313" key="2">
    <source>
        <dbReference type="EMBL" id="SFU74685.1"/>
    </source>
</evidence>
<gene>
    <name evidence="2" type="ORF">SAMN05421784_12232</name>
</gene>
<keyword evidence="1 2" id="KW-0315">Glutamine amidotransferase</keyword>
<dbReference type="InterPro" id="IPR026869">
    <property type="entry name" value="EgtC-like"/>
</dbReference>
<sequence>MLLSDGQFVMAYCSTYLHWITRRAPFGCAKLLDQDVNLIYGNQSYVIVPI</sequence>
<proteinExistence type="predicted"/>
<name>A0A1I7IP15_9GAMM</name>
<dbReference type="STRING" id="351659.SAMN05421784_12232"/>
<evidence type="ECO:0000313" key="3">
    <source>
        <dbReference type="Proteomes" id="UP000242496"/>
    </source>
</evidence>
<evidence type="ECO:0000256" key="1">
    <source>
        <dbReference type="ARBA" id="ARBA00022962"/>
    </source>
</evidence>
<dbReference type="GO" id="GO:0016740">
    <property type="term" value="F:transferase activity"/>
    <property type="evidence" value="ECO:0007669"/>
    <property type="project" value="UniProtKB-KW"/>
</dbReference>
<accession>A0A1I7IP15</accession>
<reference evidence="3" key="1">
    <citation type="submission" date="2016-10" db="EMBL/GenBank/DDBJ databases">
        <authorList>
            <person name="Varghese N."/>
            <person name="Submissions S."/>
        </authorList>
    </citation>
    <scope>NUCLEOTIDE SEQUENCE [LARGE SCALE GENOMIC DNA]</scope>
    <source>
        <strain evidence="3">DSM 18168</strain>
    </source>
</reference>
<keyword evidence="2" id="KW-0808">Transferase</keyword>
<protein>
    <submittedName>
        <fullName evidence="2">Glutamine amidotransferase</fullName>
    </submittedName>
</protein>
<organism evidence="2 3">
    <name type="scientific">Xenorhabdus koppenhoeferi</name>
    <dbReference type="NCBI Taxonomy" id="351659"/>
    <lineage>
        <taxon>Bacteria</taxon>
        <taxon>Pseudomonadati</taxon>
        <taxon>Pseudomonadota</taxon>
        <taxon>Gammaproteobacteria</taxon>
        <taxon>Enterobacterales</taxon>
        <taxon>Morganellaceae</taxon>
        <taxon>Xenorhabdus</taxon>
    </lineage>
</organism>
<dbReference type="AlphaFoldDB" id="A0A1I7IP15"/>
<dbReference type="Proteomes" id="UP000242496">
    <property type="component" value="Unassembled WGS sequence"/>
</dbReference>
<dbReference type="Pfam" id="PF13230">
    <property type="entry name" value="GATase_4"/>
    <property type="match status" value="1"/>
</dbReference>
<keyword evidence="3" id="KW-1185">Reference proteome</keyword>
<dbReference type="EMBL" id="FPBJ01000022">
    <property type="protein sequence ID" value="SFU74685.1"/>
    <property type="molecule type" value="Genomic_DNA"/>
</dbReference>